<dbReference type="EMBL" id="BMNK01000001">
    <property type="protein sequence ID" value="GGP01753.1"/>
    <property type="molecule type" value="Genomic_DNA"/>
</dbReference>
<comment type="caution">
    <text evidence="2">The sequence shown here is derived from an EMBL/GenBank/DDBJ whole genome shotgun (WGS) entry which is preliminary data.</text>
</comment>
<name>A0A918A0T5_9ACTN</name>
<feature type="transmembrane region" description="Helical" evidence="1">
    <location>
        <begin position="33"/>
        <end position="57"/>
    </location>
</feature>
<reference evidence="2" key="2">
    <citation type="submission" date="2020-09" db="EMBL/GenBank/DDBJ databases">
        <authorList>
            <person name="Sun Q."/>
            <person name="Zhou Y."/>
        </authorList>
    </citation>
    <scope>NUCLEOTIDE SEQUENCE</scope>
    <source>
        <strain evidence="2">CGMCC 4.7430</strain>
    </source>
</reference>
<keyword evidence="1" id="KW-1133">Transmembrane helix</keyword>
<gene>
    <name evidence="2" type="ORF">GCM10012278_06250</name>
</gene>
<proteinExistence type="predicted"/>
<keyword evidence="1" id="KW-0812">Transmembrane</keyword>
<protein>
    <submittedName>
        <fullName evidence="2">Uncharacterized protein</fullName>
    </submittedName>
</protein>
<keyword evidence="3" id="KW-1185">Reference proteome</keyword>
<organism evidence="2 3">
    <name type="scientific">Nonomuraea glycinis</name>
    <dbReference type="NCBI Taxonomy" id="2047744"/>
    <lineage>
        <taxon>Bacteria</taxon>
        <taxon>Bacillati</taxon>
        <taxon>Actinomycetota</taxon>
        <taxon>Actinomycetes</taxon>
        <taxon>Streptosporangiales</taxon>
        <taxon>Streptosporangiaceae</taxon>
        <taxon>Nonomuraea</taxon>
    </lineage>
</organism>
<evidence type="ECO:0000313" key="2">
    <source>
        <dbReference type="EMBL" id="GGP01753.1"/>
    </source>
</evidence>
<reference evidence="2" key="1">
    <citation type="journal article" date="2014" name="Int. J. Syst. Evol. Microbiol.">
        <title>Complete genome sequence of Corynebacterium casei LMG S-19264T (=DSM 44701T), isolated from a smear-ripened cheese.</title>
        <authorList>
            <consortium name="US DOE Joint Genome Institute (JGI-PGF)"/>
            <person name="Walter F."/>
            <person name="Albersmeier A."/>
            <person name="Kalinowski J."/>
            <person name="Ruckert C."/>
        </authorList>
    </citation>
    <scope>NUCLEOTIDE SEQUENCE</scope>
    <source>
        <strain evidence="2">CGMCC 4.7430</strain>
    </source>
</reference>
<evidence type="ECO:0000256" key="1">
    <source>
        <dbReference type="SAM" id="Phobius"/>
    </source>
</evidence>
<evidence type="ECO:0000313" key="3">
    <source>
        <dbReference type="Proteomes" id="UP000660745"/>
    </source>
</evidence>
<dbReference type="Proteomes" id="UP000660745">
    <property type="component" value="Unassembled WGS sequence"/>
</dbReference>
<accession>A0A918A0T5</accession>
<keyword evidence="1" id="KW-0472">Membrane</keyword>
<sequence>MVCMTEKLTAGVAGSAVLASGAGLIASTATGPAFFAVAVGWLTTCAGYGIALGKVALCLEAGGHPEMAQTIREKADAIMREIEAFKEFARSVGASM</sequence>
<dbReference type="AlphaFoldDB" id="A0A918A0T5"/>